<dbReference type="EMBL" id="CP101808">
    <property type="protein sequence ID" value="UUD36994.1"/>
    <property type="molecule type" value="Genomic_DNA"/>
</dbReference>
<sequence>MAKSKREIEEIASISDLIIVVLDARIPNKTYNKDFDSLLKNKNVLYILSKNDLKDLNKDEDYKNLLLDKSNMFLNLKSNSDRTKLLSKIKFLTKQKAEAMKVKGLIKYNAKVFVIGMPNVGKSTLINLLLGKNKLKSENYPGVTRKLNWANIDNIHLLDTPGIMPMKIENDLDGFLLIFFQIIKESIVPQKLFFVNLITELYKLYPHYFVEFEFEKCLTHTDVDYELNKYCKKNKLTEQQAMTRIINSLRKKRYSIF</sequence>
<evidence type="ECO:0000256" key="2">
    <source>
        <dbReference type="ARBA" id="ARBA00023134"/>
    </source>
</evidence>
<feature type="domain" description="G" evidence="4">
    <location>
        <begin position="111"/>
        <end position="165"/>
    </location>
</feature>
<evidence type="ECO:0000259" key="4">
    <source>
        <dbReference type="Pfam" id="PF01926"/>
    </source>
</evidence>
<dbReference type="PANTHER" id="PTHR45782">
    <property type="entry name" value="MITOCHONDRIAL RIBOSOME-ASSOCIATED GTPASE 1"/>
    <property type="match status" value="1"/>
</dbReference>
<dbReference type="Proteomes" id="UP001059576">
    <property type="component" value="Chromosome"/>
</dbReference>
<reference evidence="5" key="1">
    <citation type="submission" date="2022-07" db="EMBL/GenBank/DDBJ databases">
        <title>Complete genome of Mycoplasma equigenitalium type strain T37.</title>
        <authorList>
            <person name="Spergser J."/>
        </authorList>
    </citation>
    <scope>NUCLEOTIDE SEQUENCE</scope>
    <source>
        <strain evidence="5">T37</strain>
    </source>
</reference>
<dbReference type="PANTHER" id="PTHR45782:SF4">
    <property type="entry name" value="MITOCHONDRIAL RIBOSOME-ASSOCIATED GTPASE 1"/>
    <property type="match status" value="1"/>
</dbReference>
<dbReference type="InterPro" id="IPR027417">
    <property type="entry name" value="P-loop_NTPase"/>
</dbReference>
<dbReference type="InterPro" id="IPR005225">
    <property type="entry name" value="Small_GTP-bd"/>
</dbReference>
<dbReference type="InterPro" id="IPR016478">
    <property type="entry name" value="GTPase_MTG1"/>
</dbReference>
<keyword evidence="2 3" id="KW-0342">GTP-binding</keyword>
<organism evidence="5 6">
    <name type="scientific">Mycoplasmopsis equigenitalium</name>
    <dbReference type="NCBI Taxonomy" id="114883"/>
    <lineage>
        <taxon>Bacteria</taxon>
        <taxon>Bacillati</taxon>
        <taxon>Mycoplasmatota</taxon>
        <taxon>Mycoplasmoidales</taxon>
        <taxon>Metamycoplasmataceae</taxon>
        <taxon>Mycoplasmopsis</taxon>
    </lineage>
</organism>
<keyword evidence="3" id="KW-0963">Cytoplasm</keyword>
<dbReference type="RefSeq" id="WP_165036252.1">
    <property type="nucleotide sequence ID" value="NZ_CP101808.1"/>
</dbReference>
<gene>
    <name evidence="5" type="ORF">NPA09_00225</name>
</gene>
<proteinExistence type="inferred from homology"/>
<evidence type="ECO:0000256" key="1">
    <source>
        <dbReference type="ARBA" id="ARBA00022741"/>
    </source>
</evidence>
<keyword evidence="1 3" id="KW-0547">Nucleotide-binding</keyword>
<dbReference type="SUPFAM" id="SSF52540">
    <property type="entry name" value="P-loop containing nucleoside triphosphate hydrolases"/>
    <property type="match status" value="1"/>
</dbReference>
<evidence type="ECO:0000313" key="5">
    <source>
        <dbReference type="EMBL" id="UUD36994.1"/>
    </source>
</evidence>
<dbReference type="CDD" id="cd01856">
    <property type="entry name" value="YlqF"/>
    <property type="match status" value="1"/>
</dbReference>
<evidence type="ECO:0000313" key="6">
    <source>
        <dbReference type="Proteomes" id="UP001059576"/>
    </source>
</evidence>
<evidence type="ECO:0000256" key="3">
    <source>
        <dbReference type="PIRNR" id="PIRNR006230"/>
    </source>
</evidence>
<dbReference type="Gene3D" id="3.40.50.300">
    <property type="entry name" value="P-loop containing nucleotide triphosphate hydrolases"/>
    <property type="match status" value="1"/>
</dbReference>
<dbReference type="NCBIfam" id="TIGR00231">
    <property type="entry name" value="small_GTP"/>
    <property type="match status" value="1"/>
</dbReference>
<dbReference type="Pfam" id="PF01926">
    <property type="entry name" value="MMR_HSR1"/>
    <property type="match status" value="1"/>
</dbReference>
<keyword evidence="6" id="KW-1185">Reference proteome</keyword>
<comment type="similarity">
    <text evidence="3">Belongs to the TRAFAC class YlqF/YawG GTPase family. MTG1 subfamily.</text>
</comment>
<accession>A0ABY5J194</accession>
<protein>
    <recommendedName>
        <fullName evidence="3">Ribosome biogenesis GTPase A</fullName>
    </recommendedName>
</protein>
<comment type="subcellular location">
    <subcellularLocation>
        <location evidence="3">Cytoplasm</location>
    </subcellularLocation>
</comment>
<name>A0ABY5J194_9BACT</name>
<dbReference type="InterPro" id="IPR006073">
    <property type="entry name" value="GTP-bd"/>
</dbReference>
<dbReference type="PRINTS" id="PR00326">
    <property type="entry name" value="GTP1OBG"/>
</dbReference>
<dbReference type="PIRSF" id="PIRSF006230">
    <property type="entry name" value="MG442"/>
    <property type="match status" value="1"/>
</dbReference>
<comment type="function">
    <text evidence="3">Required for a late step of 50S ribosomal subunit assembly. Has GTPase activity.</text>
</comment>